<feature type="domain" description="FAD-binding FR-type" evidence="2">
    <location>
        <begin position="4"/>
        <end position="135"/>
    </location>
</feature>
<dbReference type="Pfam" id="PF04954">
    <property type="entry name" value="SIP"/>
    <property type="match status" value="1"/>
</dbReference>
<evidence type="ECO:0008006" key="5">
    <source>
        <dbReference type="Google" id="ProtNLM"/>
    </source>
</evidence>
<dbReference type="Pfam" id="PF08021">
    <property type="entry name" value="FAD_binding_9"/>
    <property type="match status" value="1"/>
</dbReference>
<dbReference type="GO" id="GO:0016491">
    <property type="term" value="F:oxidoreductase activity"/>
    <property type="evidence" value="ECO:0007669"/>
    <property type="project" value="InterPro"/>
</dbReference>
<feature type="domain" description="Ig-like" evidence="1">
    <location>
        <begin position="151"/>
        <end position="195"/>
    </location>
</feature>
<proteinExistence type="predicted"/>
<dbReference type="InterPro" id="IPR017927">
    <property type="entry name" value="FAD-bd_FR_type"/>
</dbReference>
<dbReference type="PATRIC" id="fig|2041.4.peg.2461"/>
<dbReference type="SUPFAM" id="SSF63380">
    <property type="entry name" value="Riboflavin synthase domain-like"/>
    <property type="match status" value="1"/>
</dbReference>
<evidence type="ECO:0000259" key="2">
    <source>
        <dbReference type="PROSITE" id="PS51384"/>
    </source>
</evidence>
<dbReference type="STRING" id="2041.AERYTH_11790"/>
<accession>A0A0U4CIW5</accession>
<reference evidence="3 4" key="1">
    <citation type="journal article" date="1991" name="Int. J. Syst. Bacteriol.">
        <title>Description of the erythromycin-producing bacterium Arthrobacter sp. strain NRRL B-3381 as Aeromicrobium erythreum gen. nov., sp. nov.</title>
        <authorList>
            <person name="Miller E.S."/>
            <person name="Woese C.R."/>
            <person name="Brenner S."/>
        </authorList>
    </citation>
    <scope>NUCLEOTIDE SEQUENCE [LARGE SCALE GENOMIC DNA]</scope>
    <source>
        <strain evidence="3 4">AR18</strain>
    </source>
</reference>
<dbReference type="InterPro" id="IPR013113">
    <property type="entry name" value="SIP_FAD-bd"/>
</dbReference>
<dbReference type="RefSeq" id="WP_202967665.1">
    <property type="nucleotide sequence ID" value="NZ_CP011502.1"/>
</dbReference>
<dbReference type="InterPro" id="IPR007037">
    <property type="entry name" value="SIP_rossman_dom"/>
</dbReference>
<dbReference type="InterPro" id="IPR007110">
    <property type="entry name" value="Ig-like_dom"/>
</dbReference>
<dbReference type="Gene3D" id="3.40.50.80">
    <property type="entry name" value="Nucleotide-binding domain of ferredoxin-NADP reductase (FNR) module"/>
    <property type="match status" value="1"/>
</dbReference>
<dbReference type="InterPro" id="IPR017938">
    <property type="entry name" value="Riboflavin_synthase-like_b-brl"/>
</dbReference>
<dbReference type="KEGG" id="aer:AERYTH_11790"/>
<dbReference type="InterPro" id="IPR039374">
    <property type="entry name" value="SIP_fam"/>
</dbReference>
<dbReference type="AlphaFoldDB" id="A0A0U4CIW5"/>
<gene>
    <name evidence="3" type="ORF">AERYTH_11790</name>
</gene>
<evidence type="ECO:0000313" key="3">
    <source>
        <dbReference type="EMBL" id="ALX05333.1"/>
    </source>
</evidence>
<evidence type="ECO:0000313" key="4">
    <source>
        <dbReference type="Proteomes" id="UP000067689"/>
    </source>
</evidence>
<dbReference type="InterPro" id="IPR039261">
    <property type="entry name" value="FNR_nucleotide-bd"/>
</dbReference>
<dbReference type="PANTHER" id="PTHR30157:SF0">
    <property type="entry name" value="NADPH-DEPENDENT FERRIC-CHELATE REDUCTASE"/>
    <property type="match status" value="1"/>
</dbReference>
<dbReference type="CDD" id="cd06193">
    <property type="entry name" value="siderophore_interacting"/>
    <property type="match status" value="1"/>
</dbReference>
<dbReference type="PROSITE" id="PS51384">
    <property type="entry name" value="FAD_FR"/>
    <property type="match status" value="1"/>
</dbReference>
<organism evidence="3 4">
    <name type="scientific">Aeromicrobium erythreum</name>
    <dbReference type="NCBI Taxonomy" id="2041"/>
    <lineage>
        <taxon>Bacteria</taxon>
        <taxon>Bacillati</taxon>
        <taxon>Actinomycetota</taxon>
        <taxon>Actinomycetes</taxon>
        <taxon>Propionibacteriales</taxon>
        <taxon>Nocardioidaceae</taxon>
        <taxon>Aeromicrobium</taxon>
    </lineage>
</organism>
<name>A0A0U4CIW5_9ACTN</name>
<keyword evidence="4" id="KW-1185">Reference proteome</keyword>
<protein>
    <recommendedName>
        <fullName evidence="5">FAD-binding FR-type domain-containing protein</fullName>
    </recommendedName>
</protein>
<dbReference type="EMBL" id="CP011502">
    <property type="protein sequence ID" value="ALX05333.1"/>
    <property type="molecule type" value="Genomic_DNA"/>
</dbReference>
<sequence length="274" mass="29916">MSVSHPAHLTVLDVQDVGPHLRRLVLGDGDVARGFDALAARWSGWADSYVKLVFLADGVTYPDPLDLDEVRTSLPSDVWPVLRTYTVRRLDLEARELWVDVVLHGDEGVAGPWAAQVRPGATIHVRGPGGAYAPDPAADHHLLVGDESALPAIAATLEALPAGARATVFCEVDGPDDELDVHTVADVDLRWLHRGEAAAGTTTLLDDAVRAWPWPEGRVQAFVHGESRLLKTVRPYVRERVARGDLSVSAYWRLGATEEGFRRWKAEQRAVEPG</sequence>
<dbReference type="Gene3D" id="2.40.30.10">
    <property type="entry name" value="Translation factors"/>
    <property type="match status" value="1"/>
</dbReference>
<dbReference type="PROSITE" id="PS50835">
    <property type="entry name" value="IG_LIKE"/>
    <property type="match status" value="1"/>
</dbReference>
<dbReference type="Proteomes" id="UP000067689">
    <property type="component" value="Chromosome"/>
</dbReference>
<evidence type="ECO:0000259" key="1">
    <source>
        <dbReference type="PROSITE" id="PS50835"/>
    </source>
</evidence>
<dbReference type="PANTHER" id="PTHR30157">
    <property type="entry name" value="FERRIC REDUCTASE, NADPH-DEPENDENT"/>
    <property type="match status" value="1"/>
</dbReference>